<accession>A0ABN0SZV8</accession>
<dbReference type="Pfam" id="PF03865">
    <property type="entry name" value="ShlB"/>
    <property type="match status" value="1"/>
</dbReference>
<dbReference type="InterPro" id="IPR005565">
    <property type="entry name" value="Hemolysn_activator_HlyB_C"/>
</dbReference>
<keyword evidence="1" id="KW-0732">Signal</keyword>
<dbReference type="InterPro" id="IPR051544">
    <property type="entry name" value="TPS_OM_transporter"/>
</dbReference>
<sequence>MKKKKARMLAAAMLAGGALLNYGTASAAADSDRDSAARAIERSEMDVRSAAEKNATAMDTRNMNVRVSGITVTGGNENTVRALLPELSRDTVNIRKLSQQIQSVNDTGALVLGTRFSPVGDGSYRVTVSVAEKKSDHVRLAVSNTGTEYTGDWRTSLTYINTNISGSADTFGAAFVTSPGHFGDVKVGALSYRKLMPEWNGAVSVSVSHGRTNIDNYDGGTGGLLDLTVGGRSTNADLHYQRFFSYTARNKDILDFGLGYRRTESEVGGRIGSIIQPKRTQDYDVMLASLTYLHTEKKPNSVLSYNVGLATNVSGDADTYRTYSADRNFTLLRAGMNYQTRSQSDWIGALRLNAQYTNKHIVPVEQLGAGGAMSVRGFDERAIAADKGVVGSIEIYTPEIAKHTRLLAFTDYAHLANNNSNRVIYDSDSIASAGLGVRYADGRFSFALDYARVLRDADKTDLDRSKANRRHWNLTASMSF</sequence>
<feature type="domain" description="Haemolysin activator HlyB C-terminal" evidence="2">
    <location>
        <begin position="125"/>
        <end position="438"/>
    </location>
</feature>
<comment type="caution">
    <text evidence="3">The sequence shown here is derived from an EMBL/GenBank/DDBJ whole genome shotgun (WGS) entry which is preliminary data.</text>
</comment>
<feature type="signal peptide" evidence="1">
    <location>
        <begin position="1"/>
        <end position="27"/>
    </location>
</feature>
<feature type="chain" id="PRO_5047120832" description="Haemolysin activator HlyB C-terminal domain-containing protein" evidence="1">
    <location>
        <begin position="28"/>
        <end position="480"/>
    </location>
</feature>
<keyword evidence="4" id="KW-1185">Reference proteome</keyword>
<dbReference type="Proteomes" id="UP001500399">
    <property type="component" value="Unassembled WGS sequence"/>
</dbReference>
<evidence type="ECO:0000313" key="4">
    <source>
        <dbReference type="Proteomes" id="UP001500399"/>
    </source>
</evidence>
<dbReference type="Gene3D" id="2.40.160.50">
    <property type="entry name" value="membrane protein fhac: a member of the omp85/tpsb transporter family"/>
    <property type="match status" value="1"/>
</dbReference>
<evidence type="ECO:0000313" key="3">
    <source>
        <dbReference type="EMBL" id="GAA0207894.1"/>
    </source>
</evidence>
<evidence type="ECO:0000256" key="1">
    <source>
        <dbReference type="SAM" id="SignalP"/>
    </source>
</evidence>
<gene>
    <name evidence="3" type="ORF">GCM10008919_08940</name>
</gene>
<name>A0ABN0SZV8_9FIRM</name>
<dbReference type="EMBL" id="BAAACR010000005">
    <property type="protein sequence ID" value="GAA0207894.1"/>
    <property type="molecule type" value="Genomic_DNA"/>
</dbReference>
<organism evidence="3 4">
    <name type="scientific">Selenomonas dianae</name>
    <dbReference type="NCBI Taxonomy" id="135079"/>
    <lineage>
        <taxon>Bacteria</taxon>
        <taxon>Bacillati</taxon>
        <taxon>Bacillota</taxon>
        <taxon>Negativicutes</taxon>
        <taxon>Selenomonadales</taxon>
        <taxon>Selenomonadaceae</taxon>
        <taxon>Selenomonas</taxon>
    </lineage>
</organism>
<dbReference type="PANTHER" id="PTHR34597:SF6">
    <property type="entry name" value="BLR6126 PROTEIN"/>
    <property type="match status" value="1"/>
</dbReference>
<dbReference type="PANTHER" id="PTHR34597">
    <property type="entry name" value="SLR1661 PROTEIN"/>
    <property type="match status" value="1"/>
</dbReference>
<proteinExistence type="predicted"/>
<evidence type="ECO:0000259" key="2">
    <source>
        <dbReference type="Pfam" id="PF03865"/>
    </source>
</evidence>
<reference evidence="3 4" key="1">
    <citation type="journal article" date="2019" name="Int. J. Syst. Evol. Microbiol.">
        <title>The Global Catalogue of Microorganisms (GCM) 10K type strain sequencing project: providing services to taxonomists for standard genome sequencing and annotation.</title>
        <authorList>
            <consortium name="The Broad Institute Genomics Platform"/>
            <consortium name="The Broad Institute Genome Sequencing Center for Infectious Disease"/>
            <person name="Wu L."/>
            <person name="Ma J."/>
        </authorList>
    </citation>
    <scope>NUCLEOTIDE SEQUENCE [LARGE SCALE GENOMIC DNA]</scope>
    <source>
        <strain evidence="3 4">JCM 8542</strain>
    </source>
</reference>
<protein>
    <recommendedName>
        <fullName evidence="2">Haemolysin activator HlyB C-terminal domain-containing protein</fullName>
    </recommendedName>
</protein>
<dbReference type="RefSeq" id="WP_304987191.1">
    <property type="nucleotide sequence ID" value="NZ_BAAACR010000005.1"/>
</dbReference>